<dbReference type="Proteomes" id="UP000004980">
    <property type="component" value="Unassembled WGS sequence"/>
</dbReference>
<gene>
    <name evidence="2" type="ORF">WQE_10696</name>
</gene>
<evidence type="ECO:0000256" key="1">
    <source>
        <dbReference type="SAM" id="MobiDB-lite"/>
    </source>
</evidence>
<evidence type="ECO:0000313" key="3">
    <source>
        <dbReference type="Proteomes" id="UP000004980"/>
    </source>
</evidence>
<name>A0ABP2PTK3_9BURK</name>
<accession>A0ABP2PTK3</accession>
<organism evidence="2 3">
    <name type="scientific">Paraburkholderia hospita</name>
    <dbReference type="NCBI Taxonomy" id="169430"/>
    <lineage>
        <taxon>Bacteria</taxon>
        <taxon>Pseudomonadati</taxon>
        <taxon>Pseudomonadota</taxon>
        <taxon>Betaproteobacteria</taxon>
        <taxon>Burkholderiales</taxon>
        <taxon>Burkholderiaceae</taxon>
        <taxon>Paraburkholderia</taxon>
    </lineage>
</organism>
<evidence type="ECO:0000313" key="2">
    <source>
        <dbReference type="EMBL" id="EIN01127.1"/>
    </source>
</evidence>
<feature type="region of interest" description="Disordered" evidence="1">
    <location>
        <begin position="1"/>
        <end position="60"/>
    </location>
</feature>
<keyword evidence="3" id="KW-1185">Reference proteome</keyword>
<sequence length="60" mass="6551">MSKEMNRDIAFGTMHVDTHMTAPPAAVASESGKADCGRRHMRQPSLDHRPQTVHDVAPAV</sequence>
<dbReference type="EMBL" id="AKAU01000071">
    <property type="protein sequence ID" value="EIN01127.1"/>
    <property type="molecule type" value="Genomic_DNA"/>
</dbReference>
<proteinExistence type="predicted"/>
<comment type="caution">
    <text evidence="2">The sequence shown here is derived from an EMBL/GenBank/DDBJ whole genome shotgun (WGS) entry which is preliminary data.</text>
</comment>
<reference evidence="2 3" key="1">
    <citation type="journal article" date="2012" name="J. Bacteriol.">
        <title>Draft Genome Sequence of the Soil Bacterium Burkholderia terrae Strain BS001, Which Interacts with Fungal Surface Structures.</title>
        <authorList>
            <person name="Nazir R."/>
            <person name="Hansen M.A."/>
            <person name="Sorensen S."/>
            <person name="van Elsas J.D."/>
        </authorList>
    </citation>
    <scope>NUCLEOTIDE SEQUENCE [LARGE SCALE GENOMIC DNA]</scope>
    <source>
        <strain evidence="2 3">BS001</strain>
    </source>
</reference>
<protein>
    <submittedName>
        <fullName evidence="2">Uncharacterized protein</fullName>
    </submittedName>
</protein>